<dbReference type="SUPFAM" id="SSF55821">
    <property type="entry name" value="YrdC/RibB"/>
    <property type="match status" value="1"/>
</dbReference>
<dbReference type="Proteomes" id="UP000178526">
    <property type="component" value="Unassembled WGS sequence"/>
</dbReference>
<keyword evidence="9" id="KW-0067">ATP-binding</keyword>
<dbReference type="GO" id="GO:0000049">
    <property type="term" value="F:tRNA binding"/>
    <property type="evidence" value="ECO:0007669"/>
    <property type="project" value="TreeGrafter"/>
</dbReference>
<dbReference type="PANTHER" id="PTHR17490:SF16">
    <property type="entry name" value="THREONYLCARBAMOYL-AMP SYNTHASE"/>
    <property type="match status" value="1"/>
</dbReference>
<reference evidence="13 14" key="1">
    <citation type="journal article" date="2016" name="Nat. Commun.">
        <title>Thousands of microbial genomes shed light on interconnected biogeochemical processes in an aquifer system.</title>
        <authorList>
            <person name="Anantharaman K."/>
            <person name="Brown C.T."/>
            <person name="Hug L.A."/>
            <person name="Sharon I."/>
            <person name="Castelle C.J."/>
            <person name="Probst A.J."/>
            <person name="Thomas B.C."/>
            <person name="Singh A."/>
            <person name="Wilkins M.J."/>
            <person name="Karaoz U."/>
            <person name="Brodie E.L."/>
            <person name="Williams K.H."/>
            <person name="Hubbard S.S."/>
            <person name="Banfield J.F."/>
        </authorList>
    </citation>
    <scope>NUCLEOTIDE SEQUENCE [LARGE SCALE GENOMIC DNA]</scope>
</reference>
<evidence type="ECO:0000256" key="9">
    <source>
        <dbReference type="ARBA" id="ARBA00022840"/>
    </source>
</evidence>
<evidence type="ECO:0000313" key="14">
    <source>
        <dbReference type="Proteomes" id="UP000178526"/>
    </source>
</evidence>
<dbReference type="GO" id="GO:0005737">
    <property type="term" value="C:cytoplasm"/>
    <property type="evidence" value="ECO:0007669"/>
    <property type="project" value="UniProtKB-SubCell"/>
</dbReference>
<accession>A0A1F7RR74</accession>
<dbReference type="NCBIfam" id="TIGR00057">
    <property type="entry name" value="L-threonylcarbamoyladenylate synthase"/>
    <property type="match status" value="1"/>
</dbReference>
<keyword evidence="4" id="KW-0963">Cytoplasm</keyword>
<evidence type="ECO:0000256" key="8">
    <source>
        <dbReference type="ARBA" id="ARBA00022741"/>
    </source>
</evidence>
<name>A0A1F7RR74_9BACT</name>
<keyword evidence="5" id="KW-0808">Transferase</keyword>
<evidence type="ECO:0000256" key="11">
    <source>
        <dbReference type="ARBA" id="ARBA00048366"/>
    </source>
</evidence>
<dbReference type="GO" id="GO:0005524">
    <property type="term" value="F:ATP binding"/>
    <property type="evidence" value="ECO:0007669"/>
    <property type="project" value="UniProtKB-KW"/>
</dbReference>
<protein>
    <recommendedName>
        <fullName evidence="10">L-threonylcarbamoyladenylate synthase</fullName>
        <ecNumber evidence="3">2.7.7.87</ecNumber>
    </recommendedName>
    <alternativeName>
        <fullName evidence="10">L-threonylcarbamoyladenylate synthase</fullName>
    </alternativeName>
</protein>
<dbReference type="EC" id="2.7.7.87" evidence="3"/>
<dbReference type="GO" id="GO:0008033">
    <property type="term" value="P:tRNA processing"/>
    <property type="evidence" value="ECO:0007669"/>
    <property type="project" value="UniProtKB-KW"/>
</dbReference>
<comment type="similarity">
    <text evidence="2">Belongs to the SUA5 family.</text>
</comment>
<comment type="catalytic activity">
    <reaction evidence="11">
        <text>L-threonine + hydrogencarbonate + ATP = L-threonylcarbamoyladenylate + diphosphate + H2O</text>
        <dbReference type="Rhea" id="RHEA:36407"/>
        <dbReference type="ChEBI" id="CHEBI:15377"/>
        <dbReference type="ChEBI" id="CHEBI:17544"/>
        <dbReference type="ChEBI" id="CHEBI:30616"/>
        <dbReference type="ChEBI" id="CHEBI:33019"/>
        <dbReference type="ChEBI" id="CHEBI:57926"/>
        <dbReference type="ChEBI" id="CHEBI:73682"/>
        <dbReference type="EC" id="2.7.7.87"/>
    </reaction>
</comment>
<comment type="caution">
    <text evidence="13">The sequence shown here is derived from an EMBL/GenBank/DDBJ whole genome shotgun (WGS) entry which is preliminary data.</text>
</comment>
<sequence>MTEIIKVDPLKPDLNLLMKAEEVLRKGGVIAYPTDTVYGLGVNALNEEAARKVFSLKKRDESKPLLLVVSEEFNLKKIITEVSPQALKLIKTFWPGPLTIIFKANNKVSPLLTGGTGKIGVRVPDNLIALKLLSLCRFPITSTSANPSGMEEAKTAEEVKNYFSKKIDLIIDGGKCQKALPSTIVEIEKGEIKVLRKGMISEEIIASALTK</sequence>
<gene>
    <name evidence="13" type="ORF">A2042_03850</name>
</gene>
<evidence type="ECO:0000256" key="2">
    <source>
        <dbReference type="ARBA" id="ARBA00007663"/>
    </source>
</evidence>
<dbReference type="PANTHER" id="PTHR17490">
    <property type="entry name" value="SUA5"/>
    <property type="match status" value="1"/>
</dbReference>
<dbReference type="InterPro" id="IPR050156">
    <property type="entry name" value="TC-AMP_synthase_SUA5"/>
</dbReference>
<keyword evidence="8" id="KW-0547">Nucleotide-binding</keyword>
<dbReference type="EMBL" id="MGDB01000002">
    <property type="protein sequence ID" value="OGL43387.1"/>
    <property type="molecule type" value="Genomic_DNA"/>
</dbReference>
<evidence type="ECO:0000259" key="12">
    <source>
        <dbReference type="PROSITE" id="PS51163"/>
    </source>
</evidence>
<proteinExistence type="inferred from homology"/>
<dbReference type="PROSITE" id="PS51163">
    <property type="entry name" value="YRDC"/>
    <property type="match status" value="1"/>
</dbReference>
<dbReference type="GO" id="GO:0006450">
    <property type="term" value="P:regulation of translational fidelity"/>
    <property type="evidence" value="ECO:0007669"/>
    <property type="project" value="TreeGrafter"/>
</dbReference>
<evidence type="ECO:0000256" key="10">
    <source>
        <dbReference type="ARBA" id="ARBA00029774"/>
    </source>
</evidence>
<keyword evidence="7" id="KW-0548">Nucleotidyltransferase</keyword>
<evidence type="ECO:0000313" key="13">
    <source>
        <dbReference type="EMBL" id="OGL43387.1"/>
    </source>
</evidence>
<evidence type="ECO:0000256" key="7">
    <source>
        <dbReference type="ARBA" id="ARBA00022695"/>
    </source>
</evidence>
<evidence type="ECO:0000256" key="5">
    <source>
        <dbReference type="ARBA" id="ARBA00022679"/>
    </source>
</evidence>
<dbReference type="InterPro" id="IPR017945">
    <property type="entry name" value="DHBP_synth_RibB-like_a/b_dom"/>
</dbReference>
<evidence type="ECO:0000256" key="3">
    <source>
        <dbReference type="ARBA" id="ARBA00012584"/>
    </source>
</evidence>
<organism evidence="13 14">
    <name type="scientific">Candidatus Schekmanbacteria bacterium GWA2_38_11</name>
    <dbReference type="NCBI Taxonomy" id="1817876"/>
    <lineage>
        <taxon>Bacteria</taxon>
        <taxon>Candidatus Schekmaniibacteriota</taxon>
    </lineage>
</organism>
<evidence type="ECO:0000256" key="6">
    <source>
        <dbReference type="ARBA" id="ARBA00022694"/>
    </source>
</evidence>
<dbReference type="Pfam" id="PF01300">
    <property type="entry name" value="Sua5_yciO_yrdC"/>
    <property type="match status" value="1"/>
</dbReference>
<dbReference type="Gene3D" id="3.90.870.10">
    <property type="entry name" value="DHBP synthase"/>
    <property type="match status" value="1"/>
</dbReference>
<evidence type="ECO:0000256" key="4">
    <source>
        <dbReference type="ARBA" id="ARBA00022490"/>
    </source>
</evidence>
<comment type="subcellular location">
    <subcellularLocation>
        <location evidence="1">Cytoplasm</location>
    </subcellularLocation>
</comment>
<dbReference type="InterPro" id="IPR006070">
    <property type="entry name" value="Sua5-like_dom"/>
</dbReference>
<feature type="domain" description="YrdC-like" evidence="12">
    <location>
        <begin position="14"/>
        <end position="200"/>
    </location>
</feature>
<keyword evidence="6" id="KW-0819">tRNA processing</keyword>
<dbReference type="GO" id="GO:0061710">
    <property type="term" value="F:L-threonylcarbamoyladenylate synthase"/>
    <property type="evidence" value="ECO:0007669"/>
    <property type="project" value="UniProtKB-EC"/>
</dbReference>
<dbReference type="GO" id="GO:0003725">
    <property type="term" value="F:double-stranded RNA binding"/>
    <property type="evidence" value="ECO:0007669"/>
    <property type="project" value="InterPro"/>
</dbReference>
<dbReference type="AlphaFoldDB" id="A0A1F7RR74"/>
<evidence type="ECO:0000256" key="1">
    <source>
        <dbReference type="ARBA" id="ARBA00004496"/>
    </source>
</evidence>